<keyword evidence="2" id="KW-1185">Reference proteome</keyword>
<name>A0AAW1QFB3_9CHLO</name>
<accession>A0AAW1QFB3</accession>
<protein>
    <submittedName>
        <fullName evidence="1">Uncharacterized protein</fullName>
    </submittedName>
</protein>
<organism evidence="1 2">
    <name type="scientific">[Myrmecia] bisecta</name>
    <dbReference type="NCBI Taxonomy" id="41462"/>
    <lineage>
        <taxon>Eukaryota</taxon>
        <taxon>Viridiplantae</taxon>
        <taxon>Chlorophyta</taxon>
        <taxon>core chlorophytes</taxon>
        <taxon>Trebouxiophyceae</taxon>
        <taxon>Trebouxiales</taxon>
        <taxon>Trebouxiaceae</taxon>
        <taxon>Myrmecia</taxon>
    </lineage>
</organism>
<evidence type="ECO:0000313" key="1">
    <source>
        <dbReference type="EMBL" id="KAK9820090.1"/>
    </source>
</evidence>
<reference evidence="1 2" key="1">
    <citation type="journal article" date="2024" name="Nat. Commun.">
        <title>Phylogenomics reveals the evolutionary origins of lichenization in chlorophyte algae.</title>
        <authorList>
            <person name="Puginier C."/>
            <person name="Libourel C."/>
            <person name="Otte J."/>
            <person name="Skaloud P."/>
            <person name="Haon M."/>
            <person name="Grisel S."/>
            <person name="Petersen M."/>
            <person name="Berrin J.G."/>
            <person name="Delaux P.M."/>
            <person name="Dal Grande F."/>
            <person name="Keller J."/>
        </authorList>
    </citation>
    <scope>NUCLEOTIDE SEQUENCE [LARGE SCALE GENOMIC DNA]</scope>
    <source>
        <strain evidence="1 2">SAG 2043</strain>
    </source>
</reference>
<sequence>MKASELKLVGGNQQDCHKNLKTGDVPHNRKHAQDWCSAAWKAYVTPSKKGLDNVISEVVQLAATLGLDPKTVQLDGVLKAYSSSGYTFTAIQGGDDRGSAIIVTGNPATGPDTPPRLLSRVTGIGGTVTAVLCNDIKVSALLRDKLTHKLVLTVEKFLTPFVILDAATAPTLSPQDVSGDPHDFDSNVQPMDIGAILERSRAATGFSTSH</sequence>
<comment type="caution">
    <text evidence="1">The sequence shown here is derived from an EMBL/GenBank/DDBJ whole genome shotgun (WGS) entry which is preliminary data.</text>
</comment>
<dbReference type="EMBL" id="JALJOR010000003">
    <property type="protein sequence ID" value="KAK9820090.1"/>
    <property type="molecule type" value="Genomic_DNA"/>
</dbReference>
<evidence type="ECO:0000313" key="2">
    <source>
        <dbReference type="Proteomes" id="UP001489004"/>
    </source>
</evidence>
<dbReference type="AlphaFoldDB" id="A0AAW1QFB3"/>
<proteinExistence type="predicted"/>
<gene>
    <name evidence="1" type="ORF">WJX72_006032</name>
</gene>
<dbReference type="Proteomes" id="UP001489004">
    <property type="component" value="Unassembled WGS sequence"/>
</dbReference>